<sequence length="269" mass="29899">MKGKITFLGTGTSTGIPEIGCSCSTCVSTDVRDKRLRASILLSFGEKEGADAAHYVIDCGPDFREQMIRENVSSLEGIFLTHEHYDHVGGLDDIRPLFRGQTDCPLYTEEYLSTILKERMPYAFRAVAYPGVPHYSFTIIEPNVPFPLPKPKGIEILPLRVIHGKLPILGFKIGNAAYLTDVKVVPEETLEAVRGVEHLIIDGLRFYTHPTHFCVQEAIELGNSIGAKQIYLTHLAHTIGRHTEAEAVLKALDTRTHLAYDGMSFEVSF</sequence>
<name>A0ABR4XL28_9PORP</name>
<proteinExistence type="predicted"/>
<dbReference type="RefSeq" id="WP_036790251.1">
    <property type="nucleotide sequence ID" value="NZ_JQZV01000009.1"/>
</dbReference>
<dbReference type="PANTHER" id="PTHR42663">
    <property type="entry name" value="HYDROLASE C777.06C-RELATED-RELATED"/>
    <property type="match status" value="1"/>
</dbReference>
<evidence type="ECO:0000313" key="3">
    <source>
        <dbReference type="Proteomes" id="UP000030101"/>
    </source>
</evidence>
<dbReference type="SUPFAM" id="SSF56281">
    <property type="entry name" value="Metallo-hydrolase/oxidoreductase"/>
    <property type="match status" value="1"/>
</dbReference>
<comment type="caution">
    <text evidence="2">The sequence shown here is derived from an EMBL/GenBank/DDBJ whole genome shotgun (WGS) entry which is preliminary data.</text>
</comment>
<dbReference type="EMBL" id="JQZV01000009">
    <property type="protein sequence ID" value="KGN92535.1"/>
    <property type="molecule type" value="Genomic_DNA"/>
</dbReference>
<dbReference type="CDD" id="cd16279">
    <property type="entry name" value="metallo-hydrolase-like_MBL-fold"/>
    <property type="match status" value="1"/>
</dbReference>
<evidence type="ECO:0000313" key="2">
    <source>
        <dbReference type="EMBL" id="KGN92535.1"/>
    </source>
</evidence>
<dbReference type="Gene3D" id="3.60.15.10">
    <property type="entry name" value="Ribonuclease Z/Hydroxyacylglutathione hydrolase-like"/>
    <property type="match status" value="1"/>
</dbReference>
<organism evidence="2 3">
    <name type="scientific">Porphyromonas canoris</name>
    <dbReference type="NCBI Taxonomy" id="36875"/>
    <lineage>
        <taxon>Bacteria</taxon>
        <taxon>Pseudomonadati</taxon>
        <taxon>Bacteroidota</taxon>
        <taxon>Bacteroidia</taxon>
        <taxon>Bacteroidales</taxon>
        <taxon>Porphyromonadaceae</taxon>
        <taxon>Porphyromonas</taxon>
    </lineage>
</organism>
<reference evidence="2 3" key="1">
    <citation type="submission" date="2014-08" db="EMBL/GenBank/DDBJ databases">
        <title>Porphyromonas canoris strain:OH2762 Genome sequencing.</title>
        <authorList>
            <person name="Wallis C."/>
            <person name="Deusch O."/>
            <person name="O'Flynn C."/>
            <person name="Davis I."/>
            <person name="Jospin G."/>
            <person name="Darling A.E."/>
            <person name="Coil D.A."/>
            <person name="Alexiev A."/>
            <person name="Horsfall A."/>
            <person name="Kirkwood N."/>
            <person name="Harris S."/>
            <person name="Eisen J.A."/>
        </authorList>
    </citation>
    <scope>NUCLEOTIDE SEQUENCE [LARGE SCALE GENOMIC DNA]</scope>
    <source>
        <strain evidence="3">COT-108 OH2762</strain>
    </source>
</reference>
<accession>A0ABR4XL28</accession>
<protein>
    <recommendedName>
        <fullName evidence="1">Metallo-beta-lactamase domain-containing protein</fullName>
    </recommendedName>
</protein>
<evidence type="ECO:0000259" key="1">
    <source>
        <dbReference type="SMART" id="SM00849"/>
    </source>
</evidence>
<keyword evidence="3" id="KW-1185">Reference proteome</keyword>
<dbReference type="Pfam" id="PF12706">
    <property type="entry name" value="Lactamase_B_2"/>
    <property type="match status" value="1"/>
</dbReference>
<gene>
    <name evidence="2" type="ORF">HQ43_04605</name>
</gene>
<dbReference type="PANTHER" id="PTHR42663:SF6">
    <property type="entry name" value="HYDROLASE C777.06C-RELATED"/>
    <property type="match status" value="1"/>
</dbReference>
<feature type="domain" description="Metallo-beta-lactamase" evidence="1">
    <location>
        <begin position="41"/>
        <end position="234"/>
    </location>
</feature>
<dbReference type="InterPro" id="IPR036866">
    <property type="entry name" value="RibonucZ/Hydroxyglut_hydro"/>
</dbReference>
<dbReference type="SMART" id="SM00849">
    <property type="entry name" value="Lactamase_B"/>
    <property type="match status" value="1"/>
</dbReference>
<dbReference type="InterPro" id="IPR001279">
    <property type="entry name" value="Metallo-B-lactamas"/>
</dbReference>
<dbReference type="Proteomes" id="UP000030101">
    <property type="component" value="Unassembled WGS sequence"/>
</dbReference>